<sequence>MLKLFTVLSHAIEGAPLIAVAASFIWGILSIVLSPCHLTTIPLIIGYLSKQRELSTKKAFLLSTIFAVGILISIAVIGGITAAAGRILGDVWKIGNYVVAMVFLIFGLSLLGILPLNFPGLGPIKSQRKGYFSVLSLGLAFGLALGPCTFAFMAPMLGIVFNLTAKNLLYGLVLLSAFAAGHCTVIIAAGTSTRLVQQITKWDEQSKGITIIRKICGILVLLGGIYLVYSTF</sequence>
<organism evidence="11">
    <name type="scientific">marine sediment metagenome</name>
    <dbReference type="NCBI Taxonomy" id="412755"/>
    <lineage>
        <taxon>unclassified sequences</taxon>
        <taxon>metagenomes</taxon>
        <taxon>ecological metagenomes</taxon>
    </lineage>
</organism>
<comment type="subcellular location">
    <subcellularLocation>
        <location evidence="1">Membrane</location>
        <topology evidence="1">Multi-pass membrane protein</topology>
    </subcellularLocation>
    <subcellularLocation>
        <location evidence="2">Plastid</location>
        <location evidence="2">Chloroplast</location>
    </subcellularLocation>
</comment>
<evidence type="ECO:0000256" key="6">
    <source>
        <dbReference type="ARBA" id="ARBA00022692"/>
    </source>
</evidence>
<dbReference type="InterPro" id="IPR003834">
    <property type="entry name" value="Cyt_c_assmbl_TM_dom"/>
</dbReference>
<dbReference type="PANTHER" id="PTHR31272:SF6">
    <property type="entry name" value="CYTOCHROME C-TYPE BIOGENESIS CCDA-LIKE CHLOROPLASTIC PROTEIN"/>
    <property type="match status" value="1"/>
</dbReference>
<keyword evidence="8 9" id="KW-0472">Membrane</keyword>
<feature type="transmembrane region" description="Helical" evidence="9">
    <location>
        <begin position="97"/>
        <end position="118"/>
    </location>
</feature>
<keyword evidence="6 9" id="KW-0812">Transmembrane</keyword>
<feature type="transmembrane region" description="Helical" evidence="9">
    <location>
        <begin position="211"/>
        <end position="229"/>
    </location>
</feature>
<accession>A0A0F9L4V5</accession>
<dbReference type="InterPro" id="IPR051790">
    <property type="entry name" value="Cytochrome_c-biogenesis_DsbD"/>
</dbReference>
<evidence type="ECO:0000256" key="2">
    <source>
        <dbReference type="ARBA" id="ARBA00004229"/>
    </source>
</evidence>
<feature type="transmembrane region" description="Helical" evidence="9">
    <location>
        <begin position="130"/>
        <end position="156"/>
    </location>
</feature>
<proteinExistence type="inferred from homology"/>
<evidence type="ECO:0000256" key="4">
    <source>
        <dbReference type="ARBA" id="ARBA00022528"/>
    </source>
</evidence>
<comment type="caution">
    <text evidence="11">The sequence shown here is derived from an EMBL/GenBank/DDBJ whole genome shotgun (WGS) entry which is preliminary data.</text>
</comment>
<keyword evidence="5" id="KW-0934">Plastid</keyword>
<dbReference type="Pfam" id="PF02683">
    <property type="entry name" value="DsbD_TM"/>
    <property type="match status" value="1"/>
</dbReference>
<keyword evidence="4" id="KW-0150">Chloroplast</keyword>
<gene>
    <name evidence="11" type="ORF">LCGC14_1244550</name>
</gene>
<feature type="transmembrane region" description="Helical" evidence="9">
    <location>
        <begin position="60"/>
        <end position="85"/>
    </location>
</feature>
<evidence type="ECO:0000256" key="8">
    <source>
        <dbReference type="ARBA" id="ARBA00023136"/>
    </source>
</evidence>
<evidence type="ECO:0000313" key="11">
    <source>
        <dbReference type="EMBL" id="KKM89844.1"/>
    </source>
</evidence>
<dbReference type="AlphaFoldDB" id="A0A0F9L4V5"/>
<name>A0A0F9L4V5_9ZZZZ</name>
<dbReference type="EMBL" id="LAZR01006757">
    <property type="protein sequence ID" value="KKM89844.1"/>
    <property type="molecule type" value="Genomic_DNA"/>
</dbReference>
<dbReference type="GO" id="GO:0009507">
    <property type="term" value="C:chloroplast"/>
    <property type="evidence" value="ECO:0007669"/>
    <property type="project" value="UniProtKB-SubCell"/>
</dbReference>
<feature type="transmembrane region" description="Helical" evidence="9">
    <location>
        <begin position="168"/>
        <end position="190"/>
    </location>
</feature>
<evidence type="ECO:0000256" key="1">
    <source>
        <dbReference type="ARBA" id="ARBA00004141"/>
    </source>
</evidence>
<comment type="similarity">
    <text evidence="3">Belongs to the DsbD family.</text>
</comment>
<evidence type="ECO:0000256" key="7">
    <source>
        <dbReference type="ARBA" id="ARBA00022989"/>
    </source>
</evidence>
<evidence type="ECO:0000259" key="10">
    <source>
        <dbReference type="Pfam" id="PF02683"/>
    </source>
</evidence>
<keyword evidence="7 9" id="KW-1133">Transmembrane helix</keyword>
<dbReference type="GO" id="GO:0017004">
    <property type="term" value="P:cytochrome complex assembly"/>
    <property type="evidence" value="ECO:0007669"/>
    <property type="project" value="InterPro"/>
</dbReference>
<protein>
    <recommendedName>
        <fullName evidence="10">Cytochrome C biogenesis protein transmembrane domain-containing protein</fullName>
    </recommendedName>
</protein>
<dbReference type="PANTHER" id="PTHR31272">
    <property type="entry name" value="CYTOCHROME C-TYPE BIOGENESIS PROTEIN HI_1454-RELATED"/>
    <property type="match status" value="1"/>
</dbReference>
<dbReference type="GO" id="GO:0016020">
    <property type="term" value="C:membrane"/>
    <property type="evidence" value="ECO:0007669"/>
    <property type="project" value="UniProtKB-SubCell"/>
</dbReference>
<evidence type="ECO:0000256" key="5">
    <source>
        <dbReference type="ARBA" id="ARBA00022640"/>
    </source>
</evidence>
<evidence type="ECO:0000256" key="3">
    <source>
        <dbReference type="ARBA" id="ARBA00006143"/>
    </source>
</evidence>
<feature type="domain" description="Cytochrome C biogenesis protein transmembrane" evidence="10">
    <location>
        <begin position="19"/>
        <end position="209"/>
    </location>
</feature>
<feature type="transmembrane region" description="Helical" evidence="9">
    <location>
        <begin position="24"/>
        <end position="48"/>
    </location>
</feature>
<reference evidence="11" key="1">
    <citation type="journal article" date="2015" name="Nature">
        <title>Complex archaea that bridge the gap between prokaryotes and eukaryotes.</title>
        <authorList>
            <person name="Spang A."/>
            <person name="Saw J.H."/>
            <person name="Jorgensen S.L."/>
            <person name="Zaremba-Niedzwiedzka K."/>
            <person name="Martijn J."/>
            <person name="Lind A.E."/>
            <person name="van Eijk R."/>
            <person name="Schleper C."/>
            <person name="Guy L."/>
            <person name="Ettema T.J."/>
        </authorList>
    </citation>
    <scope>NUCLEOTIDE SEQUENCE</scope>
</reference>
<evidence type="ECO:0000256" key="9">
    <source>
        <dbReference type="SAM" id="Phobius"/>
    </source>
</evidence>